<feature type="compositionally biased region" description="Polar residues" evidence="1">
    <location>
        <begin position="603"/>
        <end position="619"/>
    </location>
</feature>
<dbReference type="Proteomes" id="UP000054466">
    <property type="component" value="Unassembled WGS sequence"/>
</dbReference>
<organism evidence="3 4">
    <name type="scientific">Cladophialophora immunda</name>
    <dbReference type="NCBI Taxonomy" id="569365"/>
    <lineage>
        <taxon>Eukaryota</taxon>
        <taxon>Fungi</taxon>
        <taxon>Dikarya</taxon>
        <taxon>Ascomycota</taxon>
        <taxon>Pezizomycotina</taxon>
        <taxon>Eurotiomycetes</taxon>
        <taxon>Chaetothyriomycetidae</taxon>
        <taxon>Chaetothyriales</taxon>
        <taxon>Herpotrichiellaceae</taxon>
        <taxon>Cladophialophora</taxon>
    </lineage>
</organism>
<feature type="compositionally biased region" description="Basic and acidic residues" evidence="1">
    <location>
        <begin position="534"/>
        <end position="561"/>
    </location>
</feature>
<dbReference type="GeneID" id="27340412"/>
<proteinExistence type="predicted"/>
<evidence type="ECO:0000313" key="4">
    <source>
        <dbReference type="Proteomes" id="UP000054466"/>
    </source>
</evidence>
<dbReference type="GO" id="GO:0008195">
    <property type="term" value="F:phosphatidate phosphatase activity"/>
    <property type="evidence" value="ECO:0007669"/>
    <property type="project" value="InterPro"/>
</dbReference>
<name>A0A0D2CX66_9EURO</name>
<feature type="compositionally biased region" description="Low complexity" evidence="1">
    <location>
        <begin position="742"/>
        <end position="765"/>
    </location>
</feature>
<dbReference type="Pfam" id="PF09949">
    <property type="entry name" value="APP1_cat"/>
    <property type="match status" value="1"/>
</dbReference>
<dbReference type="PANTHER" id="PTHR28208:SF3">
    <property type="entry name" value="PHOSPHATIDATE PHOSPHATASE APP1"/>
    <property type="match status" value="1"/>
</dbReference>
<keyword evidence="4" id="KW-1185">Reference proteome</keyword>
<gene>
    <name evidence="3" type="ORF">PV07_01218</name>
</gene>
<feature type="region of interest" description="Disordered" evidence="1">
    <location>
        <begin position="740"/>
        <end position="775"/>
    </location>
</feature>
<feature type="compositionally biased region" description="Low complexity" evidence="1">
    <location>
        <begin position="210"/>
        <end position="238"/>
    </location>
</feature>
<feature type="compositionally biased region" description="Polar residues" evidence="1">
    <location>
        <begin position="678"/>
        <end position="690"/>
    </location>
</feature>
<dbReference type="InterPro" id="IPR017210">
    <property type="entry name" value="APP1"/>
</dbReference>
<dbReference type="HOGENOM" id="CLU_008292_0_0_1"/>
<sequence>MTSYGGNRVPGARREKVKGYLRAANELRQTYQAQIQQKLQESVAEGGTSRDWPDVEIVRSENEEMLLFPSYARKHTKRSSRYDDAARYPPGTHESVETPHSSGDADYWKREWEKYEDANAIVDVDVRGWVYSPQQGPLNRKNRLLVAVARRLSGIYAPTSSPATSRPSSQAPSNRIQQDDNSSRYEDEVAAREAENITRRGQREADAAVRGTYSSTPSRGGTPSGSRSTSPTRSMTTPADYEDEDPGHRSMAKRQSWNEPANMSREELSAANELLLARLKPFMSMPTAHVPITVFFFNQSKSTSKSVTTDESGHFNLRAALDFVPDQVRVLASDKLSAVEDVIVTENKGVSLVSDIDDTIKHSGISSGAREIFKNAFIRELGDLTIKGVKEWYTKLAAMSVQLHYVSNSPWQMYPLLRSYFSLAGLPPGSFHLKQYSGMLQGIFEPAAERKRGSLDRIMNDFPERKFILVGDSGEADLEVYTDVVLEHPGRVLGVFIRDVTTPVKKGFFDQAISNTPPDSMIARDGGRLSRSPGDIKTDAPENRPALPERPKSTVDPKLAEGDLIDFTDDSEAKKGSLKPPTHLSDMRQLDANGKPHAPNKPNKPSSLRNFSTTQSTPPANHVRYSASSDTETQEAVKKKPPPPPPKPRRSGRTPDANTGHAMSEPAPQPLSRAPFSSPRQNQSQPQLSSDLAKHTSSTSNPPTLTPTLSRTSTSASSASRNDDGYVAVARRQISSAYNTLPAIRSSSPSRSATTSSDQASTSSDNRQNPPLPARRVISSYPAAAARWATGYGYPVSDPLATASDGSTIPPTPGNNAPYDKKLEIWRRRWARAEEIMRARGVVLRKWRVGGDVMDECVALVSRELERQDRHGRERHHNR</sequence>
<dbReference type="STRING" id="569365.A0A0D2CX66"/>
<dbReference type="EMBL" id="KN847040">
    <property type="protein sequence ID" value="KIW34440.1"/>
    <property type="molecule type" value="Genomic_DNA"/>
</dbReference>
<dbReference type="GO" id="GO:0030479">
    <property type="term" value="C:actin cortical patch"/>
    <property type="evidence" value="ECO:0007669"/>
    <property type="project" value="TreeGrafter"/>
</dbReference>
<feature type="region of interest" description="Disordered" evidence="1">
    <location>
        <begin position="157"/>
        <end position="264"/>
    </location>
</feature>
<feature type="domain" description="Phosphatidate phosphatase APP1 catalytic" evidence="2">
    <location>
        <begin position="350"/>
        <end position="499"/>
    </location>
</feature>
<accession>A0A0D2CX66</accession>
<dbReference type="PANTHER" id="PTHR28208">
    <property type="entry name" value="PHOSPHATIDATE PHOSPHATASE APP1"/>
    <property type="match status" value="1"/>
</dbReference>
<dbReference type="InterPro" id="IPR019236">
    <property type="entry name" value="APP1_cat"/>
</dbReference>
<protein>
    <recommendedName>
        <fullName evidence="2">Phosphatidate phosphatase APP1 catalytic domain-containing protein</fullName>
    </recommendedName>
</protein>
<dbReference type="InterPro" id="IPR052935">
    <property type="entry name" value="Mg2+_PAP"/>
</dbReference>
<evidence type="ECO:0000313" key="3">
    <source>
        <dbReference type="EMBL" id="KIW34440.1"/>
    </source>
</evidence>
<evidence type="ECO:0000259" key="2">
    <source>
        <dbReference type="Pfam" id="PF09949"/>
    </source>
</evidence>
<evidence type="ECO:0000256" key="1">
    <source>
        <dbReference type="SAM" id="MobiDB-lite"/>
    </source>
</evidence>
<dbReference type="VEuPathDB" id="FungiDB:PV07_01218"/>
<feature type="compositionally biased region" description="Low complexity" evidence="1">
    <location>
        <begin position="696"/>
        <end position="720"/>
    </location>
</feature>
<feature type="region of interest" description="Disordered" evidence="1">
    <location>
        <begin position="511"/>
        <end position="724"/>
    </location>
</feature>
<dbReference type="AlphaFoldDB" id="A0A0D2CX66"/>
<dbReference type="PIRSF" id="PIRSF037464">
    <property type="entry name" value="UCP037464_APP1"/>
    <property type="match status" value="1"/>
</dbReference>
<feature type="compositionally biased region" description="Low complexity" evidence="1">
    <location>
        <begin position="157"/>
        <end position="173"/>
    </location>
</feature>
<feature type="region of interest" description="Disordered" evidence="1">
    <location>
        <begin position="78"/>
        <end position="104"/>
    </location>
</feature>
<reference evidence="3 4" key="1">
    <citation type="submission" date="2015-01" db="EMBL/GenBank/DDBJ databases">
        <title>The Genome Sequence of Cladophialophora immunda CBS83496.</title>
        <authorList>
            <consortium name="The Broad Institute Genomics Platform"/>
            <person name="Cuomo C."/>
            <person name="de Hoog S."/>
            <person name="Gorbushina A."/>
            <person name="Stielow B."/>
            <person name="Teixiera M."/>
            <person name="Abouelleil A."/>
            <person name="Chapman S.B."/>
            <person name="Priest M."/>
            <person name="Young S.K."/>
            <person name="Wortman J."/>
            <person name="Nusbaum C."/>
            <person name="Birren B."/>
        </authorList>
    </citation>
    <scope>NUCLEOTIDE SEQUENCE [LARGE SCALE GENOMIC DNA]</scope>
    <source>
        <strain evidence="3 4">CBS 83496</strain>
    </source>
</reference>
<feature type="compositionally biased region" description="Basic and acidic residues" evidence="1">
    <location>
        <begin position="177"/>
        <end position="207"/>
    </location>
</feature>
<dbReference type="RefSeq" id="XP_016254656.1">
    <property type="nucleotide sequence ID" value="XM_016387728.1"/>
</dbReference>
<dbReference type="OrthoDB" id="2117591at2759"/>